<feature type="transmembrane region" description="Helical" evidence="2">
    <location>
        <begin position="1433"/>
        <end position="1453"/>
    </location>
</feature>
<feature type="transmembrane region" description="Helical" evidence="2">
    <location>
        <begin position="1391"/>
        <end position="1410"/>
    </location>
</feature>
<dbReference type="PROSITE" id="PS50848">
    <property type="entry name" value="START"/>
    <property type="match status" value="1"/>
</dbReference>
<dbReference type="InterPro" id="IPR051213">
    <property type="entry name" value="START_lipid_transfer"/>
</dbReference>
<dbReference type="Gene3D" id="3.30.530.20">
    <property type="match status" value="3"/>
</dbReference>
<evidence type="ECO:0000256" key="2">
    <source>
        <dbReference type="SAM" id="Phobius"/>
    </source>
</evidence>
<feature type="region of interest" description="Disordered" evidence="1">
    <location>
        <begin position="228"/>
        <end position="277"/>
    </location>
</feature>
<dbReference type="PANTHER" id="PTHR19308">
    <property type="entry name" value="PHOSPHATIDYLCHOLINE TRANSFER PROTEIN"/>
    <property type="match status" value="1"/>
</dbReference>
<dbReference type="CDD" id="cd00177">
    <property type="entry name" value="START"/>
    <property type="match status" value="1"/>
</dbReference>
<organism evidence="4 5">
    <name type="scientific">Tetraparma gracilis</name>
    <dbReference type="NCBI Taxonomy" id="2962635"/>
    <lineage>
        <taxon>Eukaryota</taxon>
        <taxon>Sar</taxon>
        <taxon>Stramenopiles</taxon>
        <taxon>Ochrophyta</taxon>
        <taxon>Bolidophyceae</taxon>
        <taxon>Parmales</taxon>
        <taxon>Triparmaceae</taxon>
        <taxon>Tetraparma</taxon>
    </lineage>
</organism>
<dbReference type="PANTHER" id="PTHR19308:SF14">
    <property type="entry name" value="START DOMAIN-CONTAINING PROTEIN"/>
    <property type="match status" value="1"/>
</dbReference>
<reference evidence="4 5" key="1">
    <citation type="journal article" date="2023" name="Commun. Biol.">
        <title>Genome analysis of Parmales, the sister group of diatoms, reveals the evolutionary specialization of diatoms from phago-mixotrophs to photoautotrophs.</title>
        <authorList>
            <person name="Ban H."/>
            <person name="Sato S."/>
            <person name="Yoshikawa S."/>
            <person name="Yamada K."/>
            <person name="Nakamura Y."/>
            <person name="Ichinomiya M."/>
            <person name="Sato N."/>
            <person name="Blanc-Mathieu R."/>
            <person name="Endo H."/>
            <person name="Kuwata A."/>
            <person name="Ogata H."/>
        </authorList>
    </citation>
    <scope>NUCLEOTIDE SEQUENCE [LARGE SCALE GENOMIC DNA]</scope>
</reference>
<feature type="compositionally biased region" description="Low complexity" evidence="1">
    <location>
        <begin position="241"/>
        <end position="276"/>
    </location>
</feature>
<keyword evidence="2" id="KW-1133">Transmembrane helix</keyword>
<name>A0ABQ6M4T4_9STRA</name>
<dbReference type="EMBL" id="BRYB01001165">
    <property type="protein sequence ID" value="GMI19455.1"/>
    <property type="molecule type" value="Genomic_DNA"/>
</dbReference>
<feature type="transmembrane region" description="Helical" evidence="2">
    <location>
        <begin position="1493"/>
        <end position="1512"/>
    </location>
</feature>
<evidence type="ECO:0000313" key="5">
    <source>
        <dbReference type="Proteomes" id="UP001165060"/>
    </source>
</evidence>
<sequence length="1674" mass="186721">MPYTLSHTLASLVHCPGDRLLTLLETKLPELMKGRQSSVAKLPVGVDELGDEADGPPPSSRRLVYLTTGGGRSGKQKTFHWLASTYHPLNPSRPTSEHISQHECYGDVLPLPSPPPPCATTMTFFPVLPSDHEQLSAHYGDAASVHLLSLPARGATPAVPATLRVTLVPRHLGLTELHLSASVLCANPSRSRGKSRVPTAFHHASPVPAARALPGAPASKPLMSRISVRAASSDRRSSELGAEPGPSASASSASPGPVASASSASPSALGAASRPPDLSPPLDECAALLRPFEDLVRCVHEEQHRGQEVDLQRERAFVKSSRGGGGRDGERDFISSCHVYDSAMWKKRWERIPGTIQSSVGYWRKLETDEAAWGKATCVVDASARRVLHWLLHFNSVDRHQAQLEEGEGFLRMDVSIPNTHSSFEASCVRMPPGIDARLFVTWMAWDEAADGSGDIDVGFGPIQKYKELYGEDMYTRYVDTATSSVTHKTVEGSFHGLMRLKVLAPEVCEFYIVAQGHLGGSLPALAVDWSVKNGVHIAKVVQDKFLRPGLVVDAELRDEFPTPPLYESLDQEQKDMFDAARKLESTVIQQSSNYSRGLRRKATDGLGAIATGSFSSAHSANVWKPVKSPSIFVDMSAKAAAPDSPRSIALGRAKVVVDVSARVALAWCSDEDELMGKVASEMKQYEEAGYKKLASSTDDFLVQTYLAMQESSHGGVAKGVVTLDTSIQEAAAYEMNKKSRVAMKHHETHGGLERELVNVNDHHSVYQIVYDFKIPGFEPREFVMSLIWKWTGPADDSHAQMTVVGKSVEHIRFPRRQSSKYVRGDSTALFIYDRRPEVAGFPQTQLTLVQSADVGGAVPKWIQVRKAADLVAFLSVTRRHFDKSEEIDEKNRQKNKQRLLNDKQVYTREEKRCLADGYKELLKYKGMSGKHVPMTNPLTEAKIVHSHGSARAWGFSRAFVKAAPLDVLAWIWDTDRRSSVVEDTLERTVVEEPSNHNKLIYVRKSGTGPFQSREFLGRQLWRKTGQNVVIVTSPEDSDTLPDAKNVVRAKYPSTLLITKIEDGLSKLEYAVQPDAGGNVPGYIMNKFMGRSLSFVTDIEQNFLTRRFMAEYDREDGRALGIRLMYPDEKNKKRPRRAVQRIVETHKGLKTLSEEFTWLVPWLEEMVDGQLSRTQSVGTKLPLLSVKEARRIGKNLAPALRTRKTADAGVFQWMNQNRSMVDLFLRYDWIEEMVLTISEQVLHNAPWGLWWRVISGSGLSMFDLATDVNVVILYLNGDPSEAWVGWSILAMILASFALQLAMNWIQNRKLGMMKMLREAFIIFIGVKPGVDAMRVLANVEMDRKQVVDSKIELVATKMCEIVCESIPGCILQIYALTKGASVGSGHRTEKIASVIVSALTTGLSSATFAYDFDSDPKKRKDTPHFYGYLPDNGTIRLIMYVSMVFNSALLLLLRSLSAALLMTINANYLIAYMVADIALYLTQKCIRNDFHHWIPVEGFPGLVFSFLVRVILKIVTDFTGVVQTRGPGELGGIYWCFNLFLALATVLAVVPAAFSTGKMEGISETWMYNVVYLGMAGWLFTFLVFILLMKKQYWRTFWSTETGVQWACSHFLEGRTDASRAQTLTKNRRMWRQIEGQVEEWVRANWSRWSEEQPEWFSDSWQGRVPIDWIPIQR</sequence>
<proteinExistence type="predicted"/>
<dbReference type="SUPFAM" id="SSF55961">
    <property type="entry name" value="Bet v1-like"/>
    <property type="match status" value="2"/>
</dbReference>
<feature type="transmembrane region" description="Helical" evidence="2">
    <location>
        <begin position="1533"/>
        <end position="1554"/>
    </location>
</feature>
<evidence type="ECO:0000313" key="4">
    <source>
        <dbReference type="EMBL" id="GMI19455.1"/>
    </source>
</evidence>
<feature type="transmembrane region" description="Helical" evidence="2">
    <location>
        <begin position="1566"/>
        <end position="1588"/>
    </location>
</feature>
<feature type="transmembrane region" description="Helical" evidence="2">
    <location>
        <begin position="1460"/>
        <end position="1481"/>
    </location>
</feature>
<gene>
    <name evidence="4" type="ORF">TeGR_g569</name>
</gene>
<dbReference type="InterPro" id="IPR002913">
    <property type="entry name" value="START_lipid-bd_dom"/>
</dbReference>
<feature type="domain" description="START" evidence="3">
    <location>
        <begin position="973"/>
        <end position="1093"/>
    </location>
</feature>
<dbReference type="Proteomes" id="UP001165060">
    <property type="component" value="Unassembled WGS sequence"/>
</dbReference>
<feature type="transmembrane region" description="Helical" evidence="2">
    <location>
        <begin position="1283"/>
        <end position="1305"/>
    </location>
</feature>
<accession>A0ABQ6M4T4</accession>
<keyword evidence="2" id="KW-0472">Membrane</keyword>
<evidence type="ECO:0000256" key="1">
    <source>
        <dbReference type="SAM" id="MobiDB-lite"/>
    </source>
</evidence>
<comment type="caution">
    <text evidence="4">The sequence shown here is derived from an EMBL/GenBank/DDBJ whole genome shotgun (WGS) entry which is preliminary data.</text>
</comment>
<dbReference type="Pfam" id="PF01852">
    <property type="entry name" value="START"/>
    <property type="match status" value="2"/>
</dbReference>
<keyword evidence="5" id="KW-1185">Reference proteome</keyword>
<dbReference type="InterPro" id="IPR023393">
    <property type="entry name" value="START-like_dom_sf"/>
</dbReference>
<evidence type="ECO:0000259" key="3">
    <source>
        <dbReference type="PROSITE" id="PS50848"/>
    </source>
</evidence>
<keyword evidence="2" id="KW-0812">Transmembrane</keyword>
<protein>
    <recommendedName>
        <fullName evidence="3">START domain-containing protein</fullName>
    </recommendedName>
</protein>